<dbReference type="Pfam" id="PF07631">
    <property type="entry name" value="PSD4"/>
    <property type="match status" value="1"/>
</dbReference>
<evidence type="ECO:0000259" key="2">
    <source>
        <dbReference type="Pfam" id="PF07637"/>
    </source>
</evidence>
<dbReference type="Pfam" id="PF07637">
    <property type="entry name" value="PSD5"/>
    <property type="match status" value="1"/>
</dbReference>
<dbReference type="RefSeq" id="WP_316026953.1">
    <property type="nucleotide sequence ID" value="NZ_JAWDIO010000002.1"/>
</dbReference>
<name>A0ABU3SZI0_9ALTE</name>
<dbReference type="EMBL" id="JAWDIO010000002">
    <property type="protein sequence ID" value="MDU0355413.1"/>
    <property type="molecule type" value="Genomic_DNA"/>
</dbReference>
<comment type="caution">
    <text evidence="3">The sequence shown here is derived from an EMBL/GenBank/DDBJ whole genome shotgun (WGS) entry which is preliminary data.</text>
</comment>
<proteinExistence type="predicted"/>
<feature type="domain" description="DUF1592" evidence="1">
    <location>
        <begin position="270"/>
        <end position="340"/>
    </location>
</feature>
<reference evidence="3 4" key="1">
    <citation type="submission" date="2023-10" db="EMBL/GenBank/DDBJ databases">
        <title>Glaciecola aquimarina strain GGW-M5 nov., isolated from a coastal seawater.</title>
        <authorList>
            <person name="Bayburt H."/>
            <person name="Kim J.M."/>
            <person name="Choi B.J."/>
            <person name="Jeon C.O."/>
        </authorList>
    </citation>
    <scope>NUCLEOTIDE SEQUENCE [LARGE SCALE GENOMIC DNA]</scope>
    <source>
        <strain evidence="3 4">KCTC 32108</strain>
    </source>
</reference>
<evidence type="ECO:0000313" key="4">
    <source>
        <dbReference type="Proteomes" id="UP001247805"/>
    </source>
</evidence>
<dbReference type="Proteomes" id="UP001247805">
    <property type="component" value="Unassembled WGS sequence"/>
</dbReference>
<evidence type="ECO:0000259" key="1">
    <source>
        <dbReference type="Pfam" id="PF07631"/>
    </source>
</evidence>
<protein>
    <submittedName>
        <fullName evidence="3">DUF1592 domain-containing protein</fullName>
    </submittedName>
</protein>
<dbReference type="InterPro" id="IPR013042">
    <property type="entry name" value="DUF1592"/>
</dbReference>
<keyword evidence="4" id="KW-1185">Reference proteome</keyword>
<sequence>MLLRTSNTVGKVTVKVNAAMTAGIDGDTSVPRLRLEAGWRNEQSLRVKNVGEFDITQSLEQPQTVEFTFRIEDVIEPATARGEKGSQHRWILLVLSNVARHPQGLLAASEFGQLDLSVSVNRKEGDAVLGQTKKAIAQQVAGWDHWQEKGVPLLYLDALEAEVMPTNADHQSPWFVKYPGRDASIEQQKDKLKGVLADYLPKVFRKSNISDETYTTYLNLFQKLRQQGDSFERAVRETMAAALISPEFLYIGYSQQQAQDGADQAYANQYLASRLSYYLWSSMPDQILLQLAKQQRLTDPAVLAGQVERMLASPKAKRFTDTFARQWLQLAKLEDVTVSADILSYLWCRTERLNCSSIGVNVPR</sequence>
<accession>A0ABU3SZI0</accession>
<dbReference type="InterPro" id="IPR013043">
    <property type="entry name" value="DUF1595"/>
</dbReference>
<organism evidence="3 4">
    <name type="scientific">Paraglaciecola aquimarina</name>
    <dbReference type="NCBI Taxonomy" id="1235557"/>
    <lineage>
        <taxon>Bacteria</taxon>
        <taxon>Pseudomonadati</taxon>
        <taxon>Pseudomonadota</taxon>
        <taxon>Gammaproteobacteria</taxon>
        <taxon>Alteromonadales</taxon>
        <taxon>Alteromonadaceae</taxon>
        <taxon>Paraglaciecola</taxon>
    </lineage>
</organism>
<feature type="domain" description="DUF1595" evidence="2">
    <location>
        <begin position="193"/>
        <end position="251"/>
    </location>
</feature>
<evidence type="ECO:0000313" key="3">
    <source>
        <dbReference type="EMBL" id="MDU0355413.1"/>
    </source>
</evidence>
<gene>
    <name evidence="3" type="ORF">RS130_17220</name>
</gene>